<dbReference type="CDD" id="cd07067">
    <property type="entry name" value="HP_PGM_like"/>
    <property type="match status" value="1"/>
</dbReference>
<sequence>MSTRADAPRHDERVLILMRHATAGAGWGVDDHERSLSPDGEADAPLAGQWLLENNLAPEMILCSSALRTRQTCTWVSSELGDLAPTANLSERLYEASEIQVLAEINAVPDSVQTLMVICHQPAVQDVAMRLSGADSDMDAVMDLSGGYPTSGMAVLRTTQNWDALDGADARLTDFMVPRAEGSW</sequence>
<dbReference type="InterPro" id="IPR013078">
    <property type="entry name" value="His_Pase_superF_clade-1"/>
</dbReference>
<evidence type="ECO:0000313" key="1">
    <source>
        <dbReference type="EMBL" id="NKE08504.1"/>
    </source>
</evidence>
<dbReference type="EMBL" id="JAAVUN010000001">
    <property type="protein sequence ID" value="NKE08504.1"/>
    <property type="molecule type" value="Genomic_DNA"/>
</dbReference>
<dbReference type="InterPro" id="IPR029033">
    <property type="entry name" value="His_PPase_superfam"/>
</dbReference>
<reference evidence="1 2" key="1">
    <citation type="submission" date="2020-02" db="EMBL/GenBank/DDBJ databases">
        <authorList>
            <person name="Sun Q."/>
        </authorList>
    </citation>
    <scope>NUCLEOTIDE SEQUENCE [LARGE SCALE GENOMIC DNA]</scope>
    <source>
        <strain evidence="1 2">YIM 13062</strain>
    </source>
</reference>
<gene>
    <name evidence="1" type="ORF">GTW58_00790</name>
</gene>
<dbReference type="RefSeq" id="WP_119932145.1">
    <property type="nucleotide sequence ID" value="NZ_JAAVUN010000001.1"/>
</dbReference>
<dbReference type="Proteomes" id="UP000521379">
    <property type="component" value="Unassembled WGS sequence"/>
</dbReference>
<dbReference type="AlphaFoldDB" id="A0A846TRN5"/>
<organism evidence="1 2">
    <name type="scientific">Kocuria subflava</name>
    <dbReference type="NCBI Taxonomy" id="1736139"/>
    <lineage>
        <taxon>Bacteria</taxon>
        <taxon>Bacillati</taxon>
        <taxon>Actinomycetota</taxon>
        <taxon>Actinomycetes</taxon>
        <taxon>Micrococcales</taxon>
        <taxon>Micrococcaceae</taxon>
        <taxon>Kocuria</taxon>
    </lineage>
</organism>
<dbReference type="SMART" id="SM00855">
    <property type="entry name" value="PGAM"/>
    <property type="match status" value="1"/>
</dbReference>
<dbReference type="Pfam" id="PF00300">
    <property type="entry name" value="His_Phos_1"/>
    <property type="match status" value="1"/>
</dbReference>
<evidence type="ECO:0000313" key="2">
    <source>
        <dbReference type="Proteomes" id="UP000521379"/>
    </source>
</evidence>
<accession>A0A846TRN5</accession>
<protein>
    <submittedName>
        <fullName evidence="1">Histidine phosphatase family protein</fullName>
    </submittedName>
</protein>
<keyword evidence="2" id="KW-1185">Reference proteome</keyword>
<comment type="caution">
    <text evidence="1">The sequence shown here is derived from an EMBL/GenBank/DDBJ whole genome shotgun (WGS) entry which is preliminary data.</text>
</comment>
<name>A0A846TRN5_9MICC</name>
<dbReference type="PANTHER" id="PTHR47623:SF1">
    <property type="entry name" value="OS09G0287300 PROTEIN"/>
    <property type="match status" value="1"/>
</dbReference>
<dbReference type="PANTHER" id="PTHR47623">
    <property type="entry name" value="OS09G0287300 PROTEIN"/>
    <property type="match status" value="1"/>
</dbReference>
<proteinExistence type="predicted"/>
<dbReference type="SUPFAM" id="SSF53254">
    <property type="entry name" value="Phosphoglycerate mutase-like"/>
    <property type="match status" value="1"/>
</dbReference>
<dbReference type="Gene3D" id="3.40.50.1240">
    <property type="entry name" value="Phosphoglycerate mutase-like"/>
    <property type="match status" value="1"/>
</dbReference>